<evidence type="ECO:0000313" key="5">
    <source>
        <dbReference type="Proteomes" id="UP000011116"/>
    </source>
</evidence>
<evidence type="ECO:0000313" key="4">
    <source>
        <dbReference type="EnsemblPlants" id="HORVU.MOREX.r3.3HG0239980.1.CDS1"/>
    </source>
</evidence>
<accession>A0A8I6XBZ3</accession>
<dbReference type="EnsemblPlants" id="HORVU.MOREX.r3.3HG0239980.1">
    <property type="protein sequence ID" value="HORVU.MOREX.r3.3HG0239980.1.CDS1"/>
    <property type="gene ID" value="HORVU.MOREX.r3.3HG0239980"/>
</dbReference>
<keyword evidence="5" id="KW-1185">Reference proteome</keyword>
<dbReference type="KEGG" id="hvg:123439541"/>
<reference evidence="4" key="2">
    <citation type="submission" date="2020-10" db="EMBL/GenBank/DDBJ databases">
        <authorList>
            <person name="Scholz U."/>
            <person name="Mascher M."/>
            <person name="Fiebig A."/>
        </authorList>
    </citation>
    <scope>NUCLEOTIDE SEQUENCE [LARGE SCALE GENOMIC DNA]</scope>
    <source>
        <strain evidence="4">cv. Morex</strain>
    </source>
</reference>
<dbReference type="GO" id="GO:0016787">
    <property type="term" value="F:hydrolase activity"/>
    <property type="evidence" value="ECO:0007669"/>
    <property type="project" value="InterPro"/>
</dbReference>
<feature type="domain" description="Alpha/beta hydrolase fold-3" evidence="3">
    <location>
        <begin position="124"/>
        <end position="332"/>
    </location>
</feature>
<protein>
    <recommendedName>
        <fullName evidence="3">Alpha/beta hydrolase fold-3 domain-containing protein</fullName>
    </recommendedName>
</protein>
<dbReference type="Gramene" id="HORVU.MOREX.r3.3HG0239980.1">
    <property type="protein sequence ID" value="HORVU.MOREX.r3.3HG0239980.1.CDS1"/>
    <property type="gene ID" value="HORVU.MOREX.r3.3HG0239980"/>
</dbReference>
<dbReference type="InterPro" id="IPR033140">
    <property type="entry name" value="Lipase_GDXG_put_SER_AS"/>
</dbReference>
<dbReference type="RefSeq" id="XP_044972180.1">
    <property type="nucleotide sequence ID" value="XM_045116245.1"/>
</dbReference>
<reference evidence="5" key="1">
    <citation type="journal article" date="2012" name="Nature">
        <title>A physical, genetic and functional sequence assembly of the barley genome.</title>
        <authorList>
            <consortium name="The International Barley Genome Sequencing Consortium"/>
            <person name="Mayer K.F."/>
            <person name="Waugh R."/>
            <person name="Brown J.W."/>
            <person name="Schulman A."/>
            <person name="Langridge P."/>
            <person name="Platzer M."/>
            <person name="Fincher G.B."/>
            <person name="Muehlbauer G.J."/>
            <person name="Sato K."/>
            <person name="Close T.J."/>
            <person name="Wise R.P."/>
            <person name="Stein N."/>
        </authorList>
    </citation>
    <scope>NUCLEOTIDE SEQUENCE [LARGE SCALE GENOMIC DNA]</scope>
    <source>
        <strain evidence="5">cv. Morex</strain>
    </source>
</reference>
<dbReference type="Proteomes" id="UP000011116">
    <property type="component" value="Chromosome 3H"/>
</dbReference>
<dbReference type="OrthoDB" id="408631at2759"/>
<dbReference type="InterPro" id="IPR050466">
    <property type="entry name" value="Carboxylest/Gibb_receptor"/>
</dbReference>
<dbReference type="SUPFAM" id="SSF53474">
    <property type="entry name" value="alpha/beta-Hydrolases"/>
    <property type="match status" value="1"/>
</dbReference>
<dbReference type="Gene3D" id="3.40.50.1820">
    <property type="entry name" value="alpha/beta hydrolase"/>
    <property type="match status" value="1"/>
</dbReference>
<dbReference type="PROSITE" id="PS01174">
    <property type="entry name" value="LIPASE_GDXG_SER"/>
    <property type="match status" value="1"/>
</dbReference>
<dbReference type="PANTHER" id="PTHR23024:SF180">
    <property type="entry name" value="OS02G0567800 PROTEIN"/>
    <property type="match status" value="1"/>
</dbReference>
<dbReference type="GeneID" id="123439541"/>
<dbReference type="SMR" id="A0A8I6XBZ3"/>
<evidence type="ECO:0000256" key="2">
    <source>
        <dbReference type="SAM" id="MobiDB-lite"/>
    </source>
</evidence>
<evidence type="ECO:0000256" key="1">
    <source>
        <dbReference type="PROSITE-ProRule" id="PRU10038"/>
    </source>
</evidence>
<feature type="region of interest" description="Disordered" evidence="2">
    <location>
        <begin position="23"/>
        <end position="50"/>
    </location>
</feature>
<evidence type="ECO:0000259" key="3">
    <source>
        <dbReference type="Pfam" id="PF07859"/>
    </source>
</evidence>
<dbReference type="PANTHER" id="PTHR23024">
    <property type="entry name" value="ARYLACETAMIDE DEACETYLASE"/>
    <property type="match status" value="1"/>
</dbReference>
<dbReference type="Gramene" id="HORVU.MOREX.r2.3HG0199120.1">
    <property type="protein sequence ID" value="HORVU.MOREX.r2.3HG0199120.1.CDS.1"/>
    <property type="gene ID" value="HORVU.MOREX.r2.3HG0199120"/>
</dbReference>
<proteinExistence type="predicted"/>
<organism evidence="4 5">
    <name type="scientific">Hordeum vulgare subsp. vulgare</name>
    <name type="common">Domesticated barley</name>
    <dbReference type="NCBI Taxonomy" id="112509"/>
    <lineage>
        <taxon>Eukaryota</taxon>
        <taxon>Viridiplantae</taxon>
        <taxon>Streptophyta</taxon>
        <taxon>Embryophyta</taxon>
        <taxon>Tracheophyta</taxon>
        <taxon>Spermatophyta</taxon>
        <taxon>Magnoliopsida</taxon>
        <taxon>Liliopsida</taxon>
        <taxon>Poales</taxon>
        <taxon>Poaceae</taxon>
        <taxon>BOP clade</taxon>
        <taxon>Pooideae</taxon>
        <taxon>Triticodae</taxon>
        <taxon>Triticeae</taxon>
        <taxon>Hordeinae</taxon>
        <taxon>Hordeum</taxon>
    </lineage>
</organism>
<dbReference type="Pfam" id="PF07859">
    <property type="entry name" value="Abhydrolase_3"/>
    <property type="match status" value="1"/>
</dbReference>
<gene>
    <name evidence="4" type="primary">LOC123439541</name>
</gene>
<feature type="active site" evidence="1">
    <location>
        <position position="207"/>
    </location>
</feature>
<name>A0A8I6XBZ3_HORVV</name>
<dbReference type="InterPro" id="IPR029058">
    <property type="entry name" value="AB_hydrolase_fold"/>
</dbReference>
<dbReference type="AlphaFoldDB" id="A0A8I6XBZ3"/>
<dbReference type="InterPro" id="IPR013094">
    <property type="entry name" value="AB_hydrolase_3"/>
</dbReference>
<sequence>MPFPSGDPKKQIHRDAYFIRRSHPANKHTDTRAGSSHPPAPSIMASNTAPAPAADDELLHEFGPLLRVYKSGRLERPLVLPPVAPGLDTSTGVQSKDVDLGAYSARLYLPAAAATTTTTKLPVIVYVHGGGFVAESAKSPNYHRFLNDLSSACPALGVSLDYRLAPEHPLPAAYDDCLDALRWVLSAADPWVAAHGDLGRVLVAGDSAGANICHHVAIQPGAARLAGAVLIHPWFWGAEAVGEETRDPAARARGAGLWTFACPGTTGMDDPRMNPMAPGAPGLEALACDRVMVCTAEGDFLRWRGRAYAEAAAAARKGVELLETDGEGHVFYLFKPDCDKAKEMLDRIVAFVNAAP</sequence>
<reference evidence="4" key="3">
    <citation type="submission" date="2022-01" db="UniProtKB">
        <authorList>
            <consortium name="EnsemblPlants"/>
        </authorList>
    </citation>
    <scope>IDENTIFICATION</scope>
    <source>
        <strain evidence="4">subsp. vulgare</strain>
    </source>
</reference>